<dbReference type="RefSeq" id="WP_150080037.1">
    <property type="nucleotide sequence ID" value="NZ_VWOX01000050.1"/>
</dbReference>
<evidence type="ECO:0000313" key="2">
    <source>
        <dbReference type="EMBL" id="KAA5535411.1"/>
    </source>
</evidence>
<organism evidence="2 3">
    <name type="scientific">Roseiconus nitratireducens</name>
    <dbReference type="NCBI Taxonomy" id="2605748"/>
    <lineage>
        <taxon>Bacteria</taxon>
        <taxon>Pseudomonadati</taxon>
        <taxon>Planctomycetota</taxon>
        <taxon>Planctomycetia</taxon>
        <taxon>Pirellulales</taxon>
        <taxon>Pirellulaceae</taxon>
        <taxon>Roseiconus</taxon>
    </lineage>
</organism>
<gene>
    <name evidence="2" type="ORF">FYK55_28560</name>
</gene>
<dbReference type="EMBL" id="VWOX01000050">
    <property type="protein sequence ID" value="KAA5535411.1"/>
    <property type="molecule type" value="Genomic_DNA"/>
</dbReference>
<dbReference type="Proteomes" id="UP000324479">
    <property type="component" value="Unassembled WGS sequence"/>
</dbReference>
<evidence type="ECO:0000313" key="3">
    <source>
        <dbReference type="Proteomes" id="UP000324479"/>
    </source>
</evidence>
<feature type="transmembrane region" description="Helical" evidence="1">
    <location>
        <begin position="38"/>
        <end position="58"/>
    </location>
</feature>
<dbReference type="AlphaFoldDB" id="A0A5M6CJM0"/>
<protein>
    <submittedName>
        <fullName evidence="2">Uncharacterized protein</fullName>
    </submittedName>
</protein>
<comment type="caution">
    <text evidence="2">The sequence shown here is derived from an EMBL/GenBank/DDBJ whole genome shotgun (WGS) entry which is preliminary data.</text>
</comment>
<sequence>MMKWFKSKWSYLVAILVSALATWWSLQGGLETKELVVILNVVGITSVICTWELLDFMFK</sequence>
<name>A0A5M6CJM0_9BACT</name>
<proteinExistence type="predicted"/>
<accession>A0A5M6CJM0</accession>
<keyword evidence="1" id="KW-1133">Transmembrane helix</keyword>
<keyword evidence="1" id="KW-0812">Transmembrane</keyword>
<reference evidence="2 3" key="1">
    <citation type="submission" date="2019-08" db="EMBL/GenBank/DDBJ databases">
        <authorList>
            <person name="Dhanesh K."/>
            <person name="Kumar G."/>
            <person name="Sasikala C."/>
            <person name="Venkata Ramana C."/>
        </authorList>
    </citation>
    <scope>NUCLEOTIDE SEQUENCE [LARGE SCALE GENOMIC DNA]</scope>
    <source>
        <strain evidence="2 3">JC645</strain>
    </source>
</reference>
<keyword evidence="1" id="KW-0472">Membrane</keyword>
<evidence type="ECO:0000256" key="1">
    <source>
        <dbReference type="SAM" id="Phobius"/>
    </source>
</evidence>
<keyword evidence="3" id="KW-1185">Reference proteome</keyword>